<evidence type="ECO:0000313" key="2">
    <source>
        <dbReference type="EMBL" id="TFE46413.1"/>
    </source>
</evidence>
<organism evidence="2 3">
    <name type="scientific">Paraburkholderia dipogonis</name>
    <dbReference type="NCBI Taxonomy" id="1211383"/>
    <lineage>
        <taxon>Bacteria</taxon>
        <taxon>Pseudomonadati</taxon>
        <taxon>Pseudomonadota</taxon>
        <taxon>Betaproteobacteria</taxon>
        <taxon>Burkholderiales</taxon>
        <taxon>Burkholderiaceae</taxon>
        <taxon>Paraburkholderia</taxon>
    </lineage>
</organism>
<dbReference type="InterPro" id="IPR002725">
    <property type="entry name" value="YgjP-like_metallopeptidase"/>
</dbReference>
<dbReference type="GeneID" id="97308869"/>
<evidence type="ECO:0000313" key="3">
    <source>
        <dbReference type="Proteomes" id="UP000297385"/>
    </source>
</evidence>
<dbReference type="Pfam" id="PF01863">
    <property type="entry name" value="YgjP-like"/>
    <property type="match status" value="1"/>
</dbReference>
<feature type="domain" description="YgjP-like metallopeptidase" evidence="1">
    <location>
        <begin position="28"/>
        <end position="233"/>
    </location>
</feature>
<dbReference type="AlphaFoldDB" id="A0A4Y8N9Z6"/>
<sequence length="243" mass="28507">MVTELHHKIKVSGLSVEIVRKSIKNLHLGVYPPNGRVRVAAPLSVSDDAIRLAVIGKLGWIRRQREKFDAQPRQSKREMVSGESHYFQGRRYRIRVVYHDSPATVVLRNKTTMEIQVRPGTNAEQRLKVVERWYREQLKAEIPALLEKWQPLLGIKVAAWGIKKMKTKWGSCSIDAGRIWVNLELAKKLPQCLEYILVHEMVHLMERHHNDRFMALMDRHLPHWRAHREELNRAPLAHEDWSH</sequence>
<comment type="caution">
    <text evidence="2">The sequence shown here is derived from an EMBL/GenBank/DDBJ whole genome shotgun (WGS) entry which is preliminary data.</text>
</comment>
<dbReference type="PANTHER" id="PTHR30399:SF1">
    <property type="entry name" value="UTP PYROPHOSPHATASE"/>
    <property type="match status" value="1"/>
</dbReference>
<dbReference type="InterPro" id="IPR053136">
    <property type="entry name" value="UTP_pyrophosphatase-like"/>
</dbReference>
<dbReference type="EMBL" id="SNVI01000001">
    <property type="protein sequence ID" value="TFE46413.1"/>
    <property type="molecule type" value="Genomic_DNA"/>
</dbReference>
<name>A0A4Y8N9Z6_9BURK</name>
<accession>A0A4Y8N9Z6</accession>
<dbReference type="RefSeq" id="WP_134457886.1">
    <property type="nucleotide sequence ID" value="NZ_JBHMFL010000048.1"/>
</dbReference>
<reference evidence="2 3" key="1">
    <citation type="submission" date="2019-03" db="EMBL/GenBank/DDBJ databases">
        <title>Complete Genome Sequence of Paraburkholderia dipogonis ICMP 19430T, a Nitrogen-fixing Symbiont of the South African Invasive Legume Dipogon lignosus in New Zealand.</title>
        <authorList>
            <person name="De Meyer S.E."/>
        </authorList>
    </citation>
    <scope>NUCLEOTIDE SEQUENCE [LARGE SCALE GENOMIC DNA]</scope>
    <source>
        <strain evidence="2 3">ICMP 19430</strain>
    </source>
</reference>
<dbReference type="Gene3D" id="3.30.2010.10">
    <property type="entry name" value="Metalloproteases ('zincins'), catalytic domain"/>
    <property type="match status" value="1"/>
</dbReference>
<proteinExistence type="predicted"/>
<evidence type="ECO:0000259" key="1">
    <source>
        <dbReference type="Pfam" id="PF01863"/>
    </source>
</evidence>
<protein>
    <submittedName>
        <fullName evidence="2">M48 family peptidase</fullName>
    </submittedName>
</protein>
<dbReference type="PANTHER" id="PTHR30399">
    <property type="entry name" value="UNCHARACTERIZED PROTEIN YGJP"/>
    <property type="match status" value="1"/>
</dbReference>
<dbReference type="CDD" id="cd07344">
    <property type="entry name" value="M48_yhfN_like"/>
    <property type="match status" value="1"/>
</dbReference>
<dbReference type="Proteomes" id="UP000297385">
    <property type="component" value="Unassembled WGS sequence"/>
</dbReference>
<gene>
    <name evidence="2" type="ORF">E2553_16070</name>
</gene>